<evidence type="ECO:0000256" key="3">
    <source>
        <dbReference type="ARBA" id="ARBA00022946"/>
    </source>
</evidence>
<reference evidence="8" key="1">
    <citation type="submission" date="2025-08" db="UniProtKB">
        <authorList>
            <consortium name="RefSeq"/>
        </authorList>
    </citation>
    <scope>IDENTIFICATION</scope>
</reference>
<dbReference type="Pfam" id="PF00494">
    <property type="entry name" value="SQS_PSY"/>
    <property type="match status" value="1"/>
</dbReference>
<dbReference type="GeneID" id="105368701"/>
<dbReference type="CTD" id="32151"/>
<dbReference type="KEGG" id="csol:105368701"/>
<keyword evidence="3" id="KW-0809">Transit peptide</keyword>
<keyword evidence="2" id="KW-0999">Mitochondrion inner membrane</keyword>
<dbReference type="PANTHER" id="PTHR21181:SF13">
    <property type="entry name" value="NADH DEHYDROGENASE (UBIQUINONE) COMPLEX I, ASSEMBLY FACTOR 6"/>
    <property type="match status" value="1"/>
</dbReference>
<evidence type="ECO:0000256" key="2">
    <source>
        <dbReference type="ARBA" id="ARBA00022792"/>
    </source>
</evidence>
<evidence type="ECO:0000256" key="4">
    <source>
        <dbReference type="ARBA" id="ARBA00023128"/>
    </source>
</evidence>
<evidence type="ECO:0000256" key="5">
    <source>
        <dbReference type="ARBA" id="ARBA00023136"/>
    </source>
</evidence>
<accession>A0AAJ6YXC0</accession>
<sequence length="312" mass="36408">MIIISLRKLLKSRYCQTRGLKVASAGQTPAEYCLHLVRNNDFENFLCTLILPKILRSTAFAIRAFNTEIATIQDQITDNRYGLLRIEFWTDTLNNIYNDKPIEHPTSLELYRVMHKKKLSKYYFKRLIESRSNHINSSTFTSLQSMENYAENSVSTIYYLLLEAGEIQDIKTDHFASHLGKAHGIVTLIRSVPHNTERRIINLPQDVLMKHGISSESVLQKKSTNKLKDVIYEISTKAKQHLNKALSLQNQIKNESRIIFLPYIFIKDYLDNLEKADFDVFHPKLQERNDLLVFKLLWKKLSLQINKSSRFN</sequence>
<dbReference type="SUPFAM" id="SSF48576">
    <property type="entry name" value="Terpenoid synthases"/>
    <property type="match status" value="1"/>
</dbReference>
<dbReference type="InterPro" id="IPR002060">
    <property type="entry name" value="Squ/phyt_synthse"/>
</dbReference>
<dbReference type="AlphaFoldDB" id="A0AAJ6YXC0"/>
<keyword evidence="7" id="KW-1185">Reference proteome</keyword>
<keyword evidence="4" id="KW-0496">Mitochondrion</keyword>
<gene>
    <name evidence="8" type="primary">LOC105368701</name>
</gene>
<name>A0AAJ6YXC0_9HYME</name>
<dbReference type="GO" id="GO:0005743">
    <property type="term" value="C:mitochondrial inner membrane"/>
    <property type="evidence" value="ECO:0007669"/>
    <property type="project" value="UniProtKB-SubCell"/>
</dbReference>
<proteinExistence type="inferred from homology"/>
<evidence type="ECO:0000256" key="6">
    <source>
        <dbReference type="ARBA" id="ARBA00038273"/>
    </source>
</evidence>
<evidence type="ECO:0000256" key="1">
    <source>
        <dbReference type="ARBA" id="ARBA00004273"/>
    </source>
</evidence>
<keyword evidence="5" id="KW-0472">Membrane</keyword>
<dbReference type="GO" id="GO:0032981">
    <property type="term" value="P:mitochondrial respiratory chain complex I assembly"/>
    <property type="evidence" value="ECO:0007669"/>
    <property type="project" value="TreeGrafter"/>
</dbReference>
<evidence type="ECO:0000313" key="8">
    <source>
        <dbReference type="RefSeq" id="XP_011506075.1"/>
    </source>
</evidence>
<dbReference type="PANTHER" id="PTHR21181">
    <property type="match status" value="1"/>
</dbReference>
<dbReference type="RefSeq" id="XP_011506075.1">
    <property type="nucleotide sequence ID" value="XM_011507773.1"/>
</dbReference>
<protein>
    <submittedName>
        <fullName evidence="8">NADH dehydrogenase (Ubiquinone) complex I, assembly factor 6</fullName>
    </submittedName>
</protein>
<dbReference type="Proteomes" id="UP000695007">
    <property type="component" value="Unplaced"/>
</dbReference>
<evidence type="ECO:0000313" key="7">
    <source>
        <dbReference type="Proteomes" id="UP000695007"/>
    </source>
</evidence>
<dbReference type="InterPro" id="IPR008949">
    <property type="entry name" value="Isoprenoid_synthase_dom_sf"/>
</dbReference>
<comment type="subcellular location">
    <subcellularLocation>
        <location evidence="1">Mitochondrion inner membrane</location>
    </subcellularLocation>
</comment>
<dbReference type="Gene3D" id="1.10.600.10">
    <property type="entry name" value="Farnesyl Diphosphate Synthase"/>
    <property type="match status" value="1"/>
</dbReference>
<comment type="similarity">
    <text evidence="6">Belongs to the NDUFAF6 family.</text>
</comment>
<organism evidence="7 8">
    <name type="scientific">Ceratosolen solmsi marchali</name>
    <dbReference type="NCBI Taxonomy" id="326594"/>
    <lineage>
        <taxon>Eukaryota</taxon>
        <taxon>Metazoa</taxon>
        <taxon>Ecdysozoa</taxon>
        <taxon>Arthropoda</taxon>
        <taxon>Hexapoda</taxon>
        <taxon>Insecta</taxon>
        <taxon>Pterygota</taxon>
        <taxon>Neoptera</taxon>
        <taxon>Endopterygota</taxon>
        <taxon>Hymenoptera</taxon>
        <taxon>Apocrita</taxon>
        <taxon>Proctotrupomorpha</taxon>
        <taxon>Chalcidoidea</taxon>
        <taxon>Agaonidae</taxon>
        <taxon>Agaoninae</taxon>
        <taxon>Ceratosolen</taxon>
    </lineage>
</organism>